<dbReference type="Proteomes" id="UP000294847">
    <property type="component" value="Chromosome 2"/>
</dbReference>
<gene>
    <name evidence="2" type="ORF">PoMZ_01728</name>
</gene>
<sequence length="70" mass="7556">MENCPGQLNYAFRPRGKETSRLVLLALSKFTLLSVPNPLVPQVDVPLEDASPGDGPSGRGFPPARLRVVL</sequence>
<accession>A0A4P7N6M7</accession>
<evidence type="ECO:0000313" key="3">
    <source>
        <dbReference type="Proteomes" id="UP000294847"/>
    </source>
</evidence>
<evidence type="ECO:0000313" key="2">
    <source>
        <dbReference type="EMBL" id="QBZ56811.1"/>
    </source>
</evidence>
<name>A0A4P7N6M7_PYROR</name>
<protein>
    <submittedName>
        <fullName evidence="2">Uncharacterized protein</fullName>
    </submittedName>
</protein>
<proteinExistence type="predicted"/>
<dbReference type="EMBL" id="CP034205">
    <property type="protein sequence ID" value="QBZ56811.1"/>
    <property type="molecule type" value="Genomic_DNA"/>
</dbReference>
<feature type="non-terminal residue" evidence="2">
    <location>
        <position position="70"/>
    </location>
</feature>
<evidence type="ECO:0000256" key="1">
    <source>
        <dbReference type="SAM" id="MobiDB-lite"/>
    </source>
</evidence>
<feature type="region of interest" description="Disordered" evidence="1">
    <location>
        <begin position="43"/>
        <end position="62"/>
    </location>
</feature>
<organism evidence="2 3">
    <name type="scientific">Pyricularia oryzae</name>
    <name type="common">Rice blast fungus</name>
    <name type="synonym">Magnaporthe oryzae</name>
    <dbReference type="NCBI Taxonomy" id="318829"/>
    <lineage>
        <taxon>Eukaryota</taxon>
        <taxon>Fungi</taxon>
        <taxon>Dikarya</taxon>
        <taxon>Ascomycota</taxon>
        <taxon>Pezizomycotina</taxon>
        <taxon>Sordariomycetes</taxon>
        <taxon>Sordariomycetidae</taxon>
        <taxon>Magnaporthales</taxon>
        <taxon>Pyriculariaceae</taxon>
        <taxon>Pyricularia</taxon>
    </lineage>
</organism>
<reference evidence="2 3" key="1">
    <citation type="journal article" date="2019" name="Mol. Biol. Evol.">
        <title>Blast fungal genomes show frequent chromosomal changes, gene gains and losses, and effector gene turnover.</title>
        <authorList>
            <person name="Gomez Luciano L.B."/>
            <person name="Jason Tsai I."/>
            <person name="Chuma I."/>
            <person name="Tosa Y."/>
            <person name="Chen Y.H."/>
            <person name="Li J.Y."/>
            <person name="Li M.Y."/>
            <person name="Jade Lu M.Y."/>
            <person name="Nakayashiki H."/>
            <person name="Li W.H."/>
        </authorList>
    </citation>
    <scope>NUCLEOTIDE SEQUENCE [LARGE SCALE GENOMIC DNA]</scope>
    <source>
        <strain evidence="2">MZ5-1-6</strain>
    </source>
</reference>
<dbReference type="AlphaFoldDB" id="A0A4P7N6M7"/>